<accession>A0A165LQI0</accession>
<comment type="caution">
    <text evidence="3">The sequence shown here is derived from an EMBL/GenBank/DDBJ whole genome shotgun (WGS) entry which is preliminary data.</text>
</comment>
<dbReference type="SMART" id="SM00530">
    <property type="entry name" value="HTH_XRE"/>
    <property type="match status" value="1"/>
</dbReference>
<dbReference type="PROSITE" id="PS50943">
    <property type="entry name" value="HTH_CROC1"/>
    <property type="match status" value="1"/>
</dbReference>
<dbReference type="Gene3D" id="1.10.260.40">
    <property type="entry name" value="lambda repressor-like DNA-binding domains"/>
    <property type="match status" value="1"/>
</dbReference>
<dbReference type="GO" id="GO:0003677">
    <property type="term" value="F:DNA binding"/>
    <property type="evidence" value="ECO:0007669"/>
    <property type="project" value="InterPro"/>
</dbReference>
<evidence type="ECO:0000313" key="3">
    <source>
        <dbReference type="EMBL" id="KZK74304.1"/>
    </source>
</evidence>
<proteinExistence type="predicted"/>
<dbReference type="RefSeq" id="WP_303681526.1">
    <property type="nucleotide sequence ID" value="NZ_LVWG01000029.1"/>
</dbReference>
<dbReference type="Pfam" id="PF01381">
    <property type="entry name" value="HTH_3"/>
    <property type="match status" value="1"/>
</dbReference>
<feature type="compositionally biased region" description="Basic residues" evidence="1">
    <location>
        <begin position="94"/>
        <end position="103"/>
    </location>
</feature>
<dbReference type="AlphaFoldDB" id="A0A165LQI0"/>
<evidence type="ECO:0000256" key="1">
    <source>
        <dbReference type="SAM" id="MobiDB-lite"/>
    </source>
</evidence>
<gene>
    <name evidence="3" type="ORF">A3K90_06335</name>
</gene>
<sequence length="113" mass="12909">MTENTNWTSMSDQALAAYIGAFVRHHRLEQNRTQDATAHAAGISRSTLSLLERGQTVTLGTLIQVLRVLDQLQVMDSFAVEQRLSPLALARMQKEKRYRARGKQRNDSTEHEW</sequence>
<dbReference type="SUPFAM" id="SSF47413">
    <property type="entry name" value="lambda repressor-like DNA-binding domains"/>
    <property type="match status" value="1"/>
</dbReference>
<evidence type="ECO:0000313" key="4">
    <source>
        <dbReference type="Proteomes" id="UP000076481"/>
    </source>
</evidence>
<reference evidence="3 4" key="1">
    <citation type="submission" date="2016-03" db="EMBL/GenBank/DDBJ databases">
        <title>Speciation and ecological success in dimly lit waters: horizontal gene transfer in a green sulfur bacteria bloom unveiled by metagenomic assembly.</title>
        <authorList>
            <person name="Llorens-Mares T."/>
            <person name="Liu Z."/>
            <person name="Allen L.Z."/>
            <person name="Rusch D.B."/>
            <person name="Craig M.T."/>
            <person name="Dupont C.L."/>
            <person name="Bryant D.A."/>
            <person name="Casamayor E.O."/>
        </authorList>
    </citation>
    <scope>NUCLEOTIDE SEQUENCE [LARGE SCALE GENOMIC DNA]</scope>
    <source>
        <strain evidence="3">CIII</strain>
    </source>
</reference>
<dbReference type="InterPro" id="IPR010982">
    <property type="entry name" value="Lambda_DNA-bd_dom_sf"/>
</dbReference>
<feature type="domain" description="HTH cro/C1-type" evidence="2">
    <location>
        <begin position="23"/>
        <end position="78"/>
    </location>
</feature>
<dbReference type="EMBL" id="LVWG01000029">
    <property type="protein sequence ID" value="KZK74304.1"/>
    <property type="molecule type" value="Genomic_DNA"/>
</dbReference>
<protein>
    <submittedName>
        <fullName evidence="3">XRE family transcriptional regulator</fullName>
    </submittedName>
</protein>
<dbReference type="InterPro" id="IPR001387">
    <property type="entry name" value="Cro/C1-type_HTH"/>
</dbReference>
<dbReference type="CDD" id="cd00093">
    <property type="entry name" value="HTH_XRE"/>
    <property type="match status" value="1"/>
</dbReference>
<feature type="compositionally biased region" description="Basic and acidic residues" evidence="1">
    <location>
        <begin position="104"/>
        <end position="113"/>
    </location>
</feature>
<dbReference type="Proteomes" id="UP000076481">
    <property type="component" value="Unassembled WGS sequence"/>
</dbReference>
<feature type="region of interest" description="Disordered" evidence="1">
    <location>
        <begin position="94"/>
        <end position="113"/>
    </location>
</feature>
<evidence type="ECO:0000259" key="2">
    <source>
        <dbReference type="PROSITE" id="PS50943"/>
    </source>
</evidence>
<organism evidence="3 4">
    <name type="scientific">Pelodictyon luteolum</name>
    <dbReference type="NCBI Taxonomy" id="1100"/>
    <lineage>
        <taxon>Bacteria</taxon>
        <taxon>Pseudomonadati</taxon>
        <taxon>Chlorobiota</taxon>
        <taxon>Chlorobiia</taxon>
        <taxon>Chlorobiales</taxon>
        <taxon>Chlorobiaceae</taxon>
        <taxon>Chlorobium/Pelodictyon group</taxon>
        <taxon>Pelodictyon</taxon>
    </lineage>
</organism>
<name>A0A165LQI0_PELLU</name>